<dbReference type="GO" id="GO:0043546">
    <property type="term" value="F:molybdopterin cofactor binding"/>
    <property type="evidence" value="ECO:0007669"/>
    <property type="project" value="InterPro"/>
</dbReference>
<dbReference type="Proteomes" id="UP000502608">
    <property type="component" value="Chromosome"/>
</dbReference>
<evidence type="ECO:0000256" key="4">
    <source>
        <dbReference type="ARBA" id="ARBA00023014"/>
    </source>
</evidence>
<keyword evidence="8" id="KW-1185">Reference proteome</keyword>
<dbReference type="GO" id="GO:1990204">
    <property type="term" value="C:oxidoreductase complex"/>
    <property type="evidence" value="ECO:0007669"/>
    <property type="project" value="UniProtKB-ARBA"/>
</dbReference>
<feature type="domain" description="Molybdopterin dinucleotide-binding" evidence="6">
    <location>
        <begin position="241"/>
        <end position="353"/>
    </location>
</feature>
<dbReference type="InterPro" id="IPR009010">
    <property type="entry name" value="Asp_de-COase-like_dom_sf"/>
</dbReference>
<proteinExistence type="predicted"/>
<dbReference type="PANTHER" id="PTHR43105:SF9">
    <property type="entry name" value="NADPH-FE(3+) OXIDOREDUCTASE SUBUNIT ALPHA"/>
    <property type="match status" value="1"/>
</dbReference>
<dbReference type="InterPro" id="IPR006656">
    <property type="entry name" value="Mopterin_OxRdtase"/>
</dbReference>
<dbReference type="PANTHER" id="PTHR43105">
    <property type="entry name" value="RESPIRATORY NITRATE REDUCTASE"/>
    <property type="match status" value="1"/>
</dbReference>
<feature type="domain" description="Molybdopterin oxidoreductase" evidence="5">
    <location>
        <begin position="19"/>
        <end position="133"/>
    </location>
</feature>
<dbReference type="GO" id="GO:0016491">
    <property type="term" value="F:oxidoreductase activity"/>
    <property type="evidence" value="ECO:0007669"/>
    <property type="project" value="UniProtKB-KW"/>
</dbReference>
<dbReference type="InterPro" id="IPR041854">
    <property type="entry name" value="BFD-like_2Fe2S-bd_dom_sf"/>
</dbReference>
<keyword evidence="1" id="KW-0479">Metal-binding</keyword>
<dbReference type="SUPFAM" id="SSF50692">
    <property type="entry name" value="ADC-like"/>
    <property type="match status" value="1"/>
</dbReference>
<dbReference type="Pfam" id="PF01568">
    <property type="entry name" value="Molydop_binding"/>
    <property type="match status" value="1"/>
</dbReference>
<dbReference type="GO" id="GO:0051536">
    <property type="term" value="F:iron-sulfur cluster binding"/>
    <property type="evidence" value="ECO:0007669"/>
    <property type="project" value="UniProtKB-KW"/>
</dbReference>
<dbReference type="InterPro" id="IPR050123">
    <property type="entry name" value="Prok_molybdopt-oxidoreductase"/>
</dbReference>
<dbReference type="Pfam" id="PF00384">
    <property type="entry name" value="Molybdopterin"/>
    <property type="match status" value="1"/>
</dbReference>
<evidence type="ECO:0000256" key="1">
    <source>
        <dbReference type="ARBA" id="ARBA00022723"/>
    </source>
</evidence>
<evidence type="ECO:0000259" key="6">
    <source>
        <dbReference type="Pfam" id="PF01568"/>
    </source>
</evidence>
<reference evidence="7 8" key="1">
    <citation type="submission" date="2020-03" db="EMBL/GenBank/DDBJ databases">
        <title>Complete genome sequence of Shewanella sp.</title>
        <authorList>
            <person name="Kim Y.-S."/>
            <person name="Kim S.-J."/>
            <person name="Jung H.-K."/>
            <person name="Kim K.-H."/>
        </authorList>
    </citation>
    <scope>NUCLEOTIDE SEQUENCE [LARGE SCALE GENOMIC DNA]</scope>
    <source>
        <strain evidence="7 8">PN3F2</strain>
    </source>
</reference>
<accession>A0A6G9QJN5</accession>
<dbReference type="EMBL" id="CP050313">
    <property type="protein sequence ID" value="QIR14277.1"/>
    <property type="molecule type" value="Genomic_DNA"/>
</dbReference>
<evidence type="ECO:0000313" key="8">
    <source>
        <dbReference type="Proteomes" id="UP000502608"/>
    </source>
</evidence>
<dbReference type="GO" id="GO:0016020">
    <property type="term" value="C:membrane"/>
    <property type="evidence" value="ECO:0007669"/>
    <property type="project" value="TreeGrafter"/>
</dbReference>
<sequence length="576" mass="62625">MGFSEPEKQLLADFWHCDDVAAQKGLAAIDMFDAVADGRIKAIWIMGTNPVVSLPNSDKVAKALADCPFVVVSEVIPDTDTAKLADVLLPAQGWSEKCGTVTNSERTITRQRGFAKPKGQAKPDWWAVSQVATKMGFEGFSFADSAAVFKEHAQLSSKVTQTFPYKRFDLSGLTQLSPQAYDDLPPTQWPVKDASQIGQANTRVFTDGQFATHSGKAQFIKTKLVDLELATTERMATASVLLLNSGRSRDQWHTMTRTGHIASLRASIPEPQISVNPTQLGILGLKPFQLVKIKSASERLSAFTAARVIADGDIPVNQAFMSMHWSQQFSLTRGVNQAISAAFDPVSQQAAFKCQPVALSPLHLSLQGVVFGLHDSEAGGLCWQVPQKLTNGVCHHIGFEHDHDGFAHQPSPHVLTWTMTLTTQICADQILHIQCHQEKGVLASLKILSDKPVLVALEPMQSFVGQVLDRKLIQQIHAQIRAGNSPLVCACTGVSEADISNEISRQFDHQLMQSGIDQLDFNAALDKTQSSLGCGRQCGSCNSEVKQCATRGWQDALSFVVEHDAQQTTSAKEGAA</sequence>
<name>A0A6G9QJN5_9GAMM</name>
<dbReference type="KEGG" id="saes:HBH39_07065"/>
<keyword evidence="4" id="KW-0411">Iron-sulfur</keyword>
<evidence type="ECO:0000256" key="3">
    <source>
        <dbReference type="ARBA" id="ARBA00023004"/>
    </source>
</evidence>
<dbReference type="GO" id="GO:0045333">
    <property type="term" value="P:cellular respiration"/>
    <property type="evidence" value="ECO:0007669"/>
    <property type="project" value="UniProtKB-ARBA"/>
</dbReference>
<keyword evidence="2" id="KW-0560">Oxidoreductase</keyword>
<evidence type="ECO:0000313" key="7">
    <source>
        <dbReference type="EMBL" id="QIR14277.1"/>
    </source>
</evidence>
<protein>
    <submittedName>
        <fullName evidence="7">Molybdopterin-dependent oxidoreductase</fullName>
    </submittedName>
</protein>
<organism evidence="7 8">
    <name type="scientific">Shewanella aestuarii</name>
    <dbReference type="NCBI Taxonomy" id="1028752"/>
    <lineage>
        <taxon>Bacteria</taxon>
        <taxon>Pseudomonadati</taxon>
        <taxon>Pseudomonadota</taxon>
        <taxon>Gammaproteobacteria</taxon>
        <taxon>Alteromonadales</taxon>
        <taxon>Shewanellaceae</taxon>
        <taxon>Shewanella</taxon>
    </lineage>
</organism>
<dbReference type="Gene3D" id="1.10.10.1100">
    <property type="entry name" value="BFD-like [2Fe-2S]-binding domain"/>
    <property type="match status" value="1"/>
</dbReference>
<dbReference type="AlphaFoldDB" id="A0A6G9QJN5"/>
<dbReference type="Gene3D" id="3.40.50.740">
    <property type="match status" value="1"/>
</dbReference>
<dbReference type="InterPro" id="IPR006657">
    <property type="entry name" value="MoPterin_dinucl-bd_dom"/>
</dbReference>
<gene>
    <name evidence="7" type="ORF">HBH39_07065</name>
</gene>
<evidence type="ECO:0000256" key="2">
    <source>
        <dbReference type="ARBA" id="ARBA00023002"/>
    </source>
</evidence>
<dbReference type="RefSeq" id="WP_167676871.1">
    <property type="nucleotide sequence ID" value="NZ_CP050313.1"/>
</dbReference>
<dbReference type="SUPFAM" id="SSF53706">
    <property type="entry name" value="Formate dehydrogenase/DMSO reductase, domains 1-3"/>
    <property type="match status" value="1"/>
</dbReference>
<evidence type="ECO:0000259" key="5">
    <source>
        <dbReference type="Pfam" id="PF00384"/>
    </source>
</evidence>
<keyword evidence="3" id="KW-0408">Iron</keyword>
<dbReference type="GO" id="GO:0046872">
    <property type="term" value="F:metal ion binding"/>
    <property type="evidence" value="ECO:0007669"/>
    <property type="project" value="UniProtKB-KW"/>
</dbReference>
<dbReference type="Gene3D" id="2.40.40.20">
    <property type="match status" value="1"/>
</dbReference>